<dbReference type="InterPro" id="IPR050902">
    <property type="entry name" value="ABC_Transporter_SBP"/>
</dbReference>
<keyword evidence="5" id="KW-1185">Reference proteome</keyword>
<sequence>MYDDMGTPVHLPRPPRRVVSLVPSLTEALAGTGVLVGATDWCTHPADLGVSRVRGTKNPDRAAIAALAPDLVIANKEENRELDVARLRAAGVPVWVTVVETVPQALDSLGRLFTQALRVAEPGWLGEARELWGGAPAPVTATVAVPVWRDPWMVVGGSTFTGDLLRRAGLANVFDGDARGRYPRVEAAEIRADAVLLPDEPYVFTAEDGPEMFPGRTVRLVSGRSLTWYGPSLVAAHDMLARLAAGI</sequence>
<keyword evidence="2" id="KW-0732">Signal</keyword>
<dbReference type="Gene3D" id="3.40.50.1980">
    <property type="entry name" value="Nitrogenase molybdenum iron protein domain"/>
    <property type="match status" value="2"/>
</dbReference>
<dbReference type="PANTHER" id="PTHR30535">
    <property type="entry name" value="VITAMIN B12-BINDING PROTEIN"/>
    <property type="match status" value="1"/>
</dbReference>
<dbReference type="PANTHER" id="PTHR30535:SF35">
    <property type="entry name" value="PERIPLASMIC BINDING PROTEIN"/>
    <property type="match status" value="1"/>
</dbReference>
<protein>
    <submittedName>
        <fullName evidence="4">Cobalamin-binding protein</fullName>
    </submittedName>
</protein>
<dbReference type="EMBL" id="CP060828">
    <property type="protein sequence ID" value="QNP69662.1"/>
    <property type="molecule type" value="Genomic_DNA"/>
</dbReference>
<dbReference type="InterPro" id="IPR054828">
    <property type="entry name" value="Vit_B12_bind_prot"/>
</dbReference>
<evidence type="ECO:0000256" key="1">
    <source>
        <dbReference type="ARBA" id="ARBA00008814"/>
    </source>
</evidence>
<dbReference type="RefSeq" id="WP_187746701.1">
    <property type="nucleotide sequence ID" value="NZ_CP060828.1"/>
</dbReference>
<dbReference type="InterPro" id="IPR002491">
    <property type="entry name" value="ABC_transptr_periplasmic_BD"/>
</dbReference>
<organism evidence="4 5">
    <name type="scientific">Streptomyces roseirectus</name>
    <dbReference type="NCBI Taxonomy" id="2768066"/>
    <lineage>
        <taxon>Bacteria</taxon>
        <taxon>Bacillati</taxon>
        <taxon>Actinomycetota</taxon>
        <taxon>Actinomycetes</taxon>
        <taxon>Kitasatosporales</taxon>
        <taxon>Streptomycetaceae</taxon>
        <taxon>Streptomyces</taxon>
    </lineage>
</organism>
<evidence type="ECO:0000259" key="3">
    <source>
        <dbReference type="PROSITE" id="PS50983"/>
    </source>
</evidence>
<dbReference type="KEGG" id="sroi:IAG44_09545"/>
<name>A0A7H0IA46_9ACTN</name>
<evidence type="ECO:0000256" key="2">
    <source>
        <dbReference type="ARBA" id="ARBA00022729"/>
    </source>
</evidence>
<gene>
    <name evidence="4" type="ORF">IAG44_09545</name>
</gene>
<proteinExistence type="inferred from homology"/>
<evidence type="ECO:0000313" key="5">
    <source>
        <dbReference type="Proteomes" id="UP000516052"/>
    </source>
</evidence>
<dbReference type="AlphaFoldDB" id="A0A7H0IA46"/>
<accession>A0A7H0IA46</accession>
<dbReference type="SUPFAM" id="SSF53807">
    <property type="entry name" value="Helical backbone' metal receptor"/>
    <property type="match status" value="1"/>
</dbReference>
<evidence type="ECO:0000313" key="4">
    <source>
        <dbReference type="EMBL" id="QNP69662.1"/>
    </source>
</evidence>
<reference evidence="4 5" key="1">
    <citation type="submission" date="2020-08" db="EMBL/GenBank/DDBJ databases">
        <title>A novel species.</title>
        <authorList>
            <person name="Gao J."/>
        </authorList>
    </citation>
    <scope>NUCLEOTIDE SEQUENCE [LARGE SCALE GENOMIC DNA]</scope>
    <source>
        <strain evidence="4 5">CRXT-G-22</strain>
    </source>
</reference>
<dbReference type="NCBIfam" id="NF038402">
    <property type="entry name" value="TroA_like"/>
    <property type="match status" value="1"/>
</dbReference>
<dbReference type="PROSITE" id="PS50983">
    <property type="entry name" value="FE_B12_PBP"/>
    <property type="match status" value="1"/>
</dbReference>
<dbReference type="Proteomes" id="UP000516052">
    <property type="component" value="Chromosome"/>
</dbReference>
<feature type="domain" description="Fe/B12 periplasmic-binding" evidence="3">
    <location>
        <begin position="17"/>
        <end position="247"/>
    </location>
</feature>
<comment type="similarity">
    <text evidence="1">Belongs to the bacterial solute-binding protein 8 family.</text>
</comment>